<evidence type="ECO:0000256" key="1">
    <source>
        <dbReference type="SAM" id="MobiDB-lite"/>
    </source>
</evidence>
<feature type="compositionally biased region" description="Basic residues" evidence="1">
    <location>
        <begin position="79"/>
        <end position="90"/>
    </location>
</feature>
<feature type="region of interest" description="Disordered" evidence="1">
    <location>
        <begin position="79"/>
        <end position="104"/>
    </location>
</feature>
<dbReference type="AlphaFoldDB" id="A0A9P8EX16"/>
<feature type="compositionally biased region" description="Polar residues" evidence="1">
    <location>
        <begin position="7"/>
        <end position="23"/>
    </location>
</feature>
<organism evidence="2 3">
    <name type="scientific">Aureobasidium melanogenum</name>
    <name type="common">Aureobasidium pullulans var. melanogenum</name>
    <dbReference type="NCBI Taxonomy" id="46634"/>
    <lineage>
        <taxon>Eukaryota</taxon>
        <taxon>Fungi</taxon>
        <taxon>Dikarya</taxon>
        <taxon>Ascomycota</taxon>
        <taxon>Pezizomycotina</taxon>
        <taxon>Dothideomycetes</taxon>
        <taxon>Dothideomycetidae</taxon>
        <taxon>Dothideales</taxon>
        <taxon>Saccotheciaceae</taxon>
        <taxon>Aureobasidium</taxon>
    </lineage>
</organism>
<comment type="caution">
    <text evidence="2">The sequence shown here is derived from an EMBL/GenBank/DDBJ whole genome shotgun (WGS) entry which is preliminary data.</text>
</comment>
<evidence type="ECO:0000313" key="2">
    <source>
        <dbReference type="EMBL" id="KAG9913416.1"/>
    </source>
</evidence>
<reference evidence="2" key="2">
    <citation type="submission" date="2021-08" db="EMBL/GenBank/DDBJ databases">
        <authorList>
            <person name="Gostincar C."/>
            <person name="Sun X."/>
            <person name="Song Z."/>
            <person name="Gunde-Cimerman N."/>
        </authorList>
    </citation>
    <scope>NUCLEOTIDE SEQUENCE</scope>
    <source>
        <strain evidence="2">EXF-9298</strain>
    </source>
</reference>
<sequence length="104" mass="11112">MAYTPASIASKTSTAANSPNDAFSMSHHQRSVDRAAPISLPPSAMSDYPSPSPAVSSSYTSMTEAFGMSKGTGLIRRLSRGAHNRLRRRPSTTQTNRIRDQSAG</sequence>
<gene>
    <name evidence="2" type="ORF">KCU98_g23331</name>
</gene>
<reference evidence="2" key="1">
    <citation type="journal article" date="2021" name="J Fungi (Basel)">
        <title>Virulence traits and population genomics of the black yeast Aureobasidium melanogenum.</title>
        <authorList>
            <person name="Cernosa A."/>
            <person name="Sun X."/>
            <person name="Gostincar C."/>
            <person name="Fang C."/>
            <person name="Gunde-Cimerman N."/>
            <person name="Song Z."/>
        </authorList>
    </citation>
    <scope>NUCLEOTIDE SEQUENCE</scope>
    <source>
        <strain evidence="2">EXF-9298</strain>
    </source>
</reference>
<feature type="region of interest" description="Disordered" evidence="1">
    <location>
        <begin position="1"/>
        <end position="59"/>
    </location>
</feature>
<feature type="compositionally biased region" description="Low complexity" evidence="1">
    <location>
        <begin position="46"/>
        <end position="59"/>
    </location>
</feature>
<evidence type="ECO:0000313" key="3">
    <source>
        <dbReference type="Proteomes" id="UP000729357"/>
    </source>
</evidence>
<protein>
    <submittedName>
        <fullName evidence="2">Uncharacterized protein</fullName>
    </submittedName>
</protein>
<proteinExistence type="predicted"/>
<feature type="non-terminal residue" evidence="2">
    <location>
        <position position="104"/>
    </location>
</feature>
<keyword evidence="3" id="KW-1185">Reference proteome</keyword>
<dbReference type="EMBL" id="JAHFXS010010003">
    <property type="protein sequence ID" value="KAG9913416.1"/>
    <property type="molecule type" value="Genomic_DNA"/>
</dbReference>
<dbReference type="Proteomes" id="UP000729357">
    <property type="component" value="Unassembled WGS sequence"/>
</dbReference>
<accession>A0A9P8EX16</accession>
<name>A0A9P8EX16_AURME</name>